<keyword evidence="9" id="KW-0418">Kinase</keyword>
<accession>A0A8J3ESZ8</accession>
<keyword evidence="11 15" id="KW-1133">Transmembrane helix</keyword>
<evidence type="ECO:0000256" key="6">
    <source>
        <dbReference type="ARBA" id="ARBA00022679"/>
    </source>
</evidence>
<feature type="transmembrane region" description="Helical" evidence="15">
    <location>
        <begin position="136"/>
        <end position="160"/>
    </location>
</feature>
<comment type="subcellular location">
    <subcellularLocation>
        <location evidence="3">Cell membrane</location>
    </subcellularLocation>
    <subcellularLocation>
        <location evidence="2">Membrane</location>
        <topology evidence="2">Multi-pass membrane protein</topology>
    </subcellularLocation>
</comment>
<dbReference type="SMART" id="SM00387">
    <property type="entry name" value="HATPase_c"/>
    <property type="match status" value="1"/>
</dbReference>
<evidence type="ECO:0000256" key="8">
    <source>
        <dbReference type="ARBA" id="ARBA00022741"/>
    </source>
</evidence>
<dbReference type="PROSITE" id="PS50109">
    <property type="entry name" value="HIS_KIN"/>
    <property type="match status" value="1"/>
</dbReference>
<feature type="transmembrane region" description="Helical" evidence="15">
    <location>
        <begin position="60"/>
        <end position="77"/>
    </location>
</feature>
<evidence type="ECO:0000259" key="18">
    <source>
        <dbReference type="PROSITE" id="PS50113"/>
    </source>
</evidence>
<dbReference type="OrthoDB" id="3272969at2"/>
<feature type="transmembrane region" description="Helical" evidence="15">
    <location>
        <begin position="7"/>
        <end position="29"/>
    </location>
</feature>
<evidence type="ECO:0000256" key="14">
    <source>
        <dbReference type="ARBA" id="ARBA00039401"/>
    </source>
</evidence>
<keyword evidence="10" id="KW-0067">ATP-binding</keyword>
<dbReference type="Proteomes" id="UP000650511">
    <property type="component" value="Unassembled WGS sequence"/>
</dbReference>
<keyword evidence="8" id="KW-0547">Nucleotide-binding</keyword>
<evidence type="ECO:0000256" key="5">
    <source>
        <dbReference type="ARBA" id="ARBA00022553"/>
    </source>
</evidence>
<keyword evidence="6" id="KW-0808">Transferase</keyword>
<evidence type="ECO:0000256" key="12">
    <source>
        <dbReference type="ARBA" id="ARBA00023012"/>
    </source>
</evidence>
<evidence type="ECO:0000256" key="3">
    <source>
        <dbReference type="ARBA" id="ARBA00004236"/>
    </source>
</evidence>
<sequence>MRNRRIELYVASWALFAVGILGAVILATGVEPPSLLHLVILVVAIAAGERIELRFTFDRATIALTLVEAAIAAGLLLTSPTEAVVATGLGMLGGQTLRRLDLVKTSFNTAQAMVGTAAAATILHLAPPIGPLVNDLPVFAVIAGMIAYVGVNAVAMLGLVTITDGPLGREGLLRQLPLLGTIALGNTAIGVVLAALLIVQPALAPLFLVPLAAIYFAAHGVQRTSDLLERVRTDRDRLTRVIDGTADGIVLLDRDGTIQVWNAAMEELTGLTADRVVNRPVERVLTPSLREGDSEVSGRWLIDEAHEGAQHREFDARIRHVDGRAHEVRENHSLLFDDRGRCIGDVVVVRDVTKQRELERLRGDFVARVSHELRTPLTPIRGFASVLLRKGDQLDVSSRQEALERIVERSDHLAAVVEDLLLVTRLDQQEIDDLVHPVPTDLEPVLEELIETFAEREPTRTILFSAEPGTGAALADPARARQIVAALLDNACRYSPQDAPVEVTLDQTGDDIRVRVIDSGPGVPREHRQSIFEQFHRLEDPLTMRTGGVGLGLFIGRRLAQAMHGELDLELTKPATGSRFVLRLPAAIPVTRVRRQDLTG</sequence>
<evidence type="ECO:0000256" key="7">
    <source>
        <dbReference type="ARBA" id="ARBA00022692"/>
    </source>
</evidence>
<dbReference type="Pfam" id="PF00989">
    <property type="entry name" value="PAS"/>
    <property type="match status" value="1"/>
</dbReference>
<feature type="domain" description="PAC" evidence="18">
    <location>
        <begin position="312"/>
        <end position="364"/>
    </location>
</feature>
<comment type="catalytic activity">
    <reaction evidence="1">
        <text>ATP + protein L-histidine = ADP + protein N-phospho-L-histidine.</text>
        <dbReference type="EC" id="2.7.13.3"/>
    </reaction>
</comment>
<dbReference type="GO" id="GO:0005886">
    <property type="term" value="C:plasma membrane"/>
    <property type="evidence" value="ECO:0007669"/>
    <property type="project" value="UniProtKB-SubCell"/>
</dbReference>
<dbReference type="SUPFAM" id="SSF55785">
    <property type="entry name" value="PYP-like sensor domain (PAS domain)"/>
    <property type="match status" value="1"/>
</dbReference>
<dbReference type="PROSITE" id="PS50112">
    <property type="entry name" value="PAS"/>
    <property type="match status" value="1"/>
</dbReference>
<dbReference type="GO" id="GO:0000156">
    <property type="term" value="F:phosphorelay response regulator activity"/>
    <property type="evidence" value="ECO:0007669"/>
    <property type="project" value="TreeGrafter"/>
</dbReference>
<dbReference type="SMART" id="SM00091">
    <property type="entry name" value="PAS"/>
    <property type="match status" value="1"/>
</dbReference>
<feature type="transmembrane region" description="Helical" evidence="15">
    <location>
        <begin position="172"/>
        <end position="196"/>
    </location>
</feature>
<organism evidence="19 20">
    <name type="scientific">Egicoccus halophilus</name>
    <dbReference type="NCBI Taxonomy" id="1670830"/>
    <lineage>
        <taxon>Bacteria</taxon>
        <taxon>Bacillati</taxon>
        <taxon>Actinomycetota</taxon>
        <taxon>Nitriliruptoria</taxon>
        <taxon>Egicoccales</taxon>
        <taxon>Egicoccaceae</taxon>
        <taxon>Egicoccus</taxon>
    </lineage>
</organism>
<dbReference type="Gene3D" id="3.30.450.20">
    <property type="entry name" value="PAS domain"/>
    <property type="match status" value="1"/>
</dbReference>
<name>A0A8J3ESZ8_9ACTN</name>
<dbReference type="AlphaFoldDB" id="A0A8J3ESZ8"/>
<dbReference type="InterPro" id="IPR050351">
    <property type="entry name" value="BphY/WalK/GraS-like"/>
</dbReference>
<evidence type="ECO:0000256" key="9">
    <source>
        <dbReference type="ARBA" id="ARBA00022777"/>
    </source>
</evidence>
<evidence type="ECO:0000256" key="11">
    <source>
        <dbReference type="ARBA" id="ARBA00022989"/>
    </source>
</evidence>
<evidence type="ECO:0000313" key="19">
    <source>
        <dbReference type="EMBL" id="GGI02676.1"/>
    </source>
</evidence>
<protein>
    <recommendedName>
        <fullName evidence="14">Sensor-like histidine kinase SenX3</fullName>
        <ecNumber evidence="4">2.7.13.3</ecNumber>
    </recommendedName>
</protein>
<reference evidence="19" key="2">
    <citation type="submission" date="2020-09" db="EMBL/GenBank/DDBJ databases">
        <authorList>
            <person name="Sun Q."/>
            <person name="Zhou Y."/>
        </authorList>
    </citation>
    <scope>NUCLEOTIDE SEQUENCE</scope>
    <source>
        <strain evidence="19">CGMCC 1.14988</strain>
    </source>
</reference>
<gene>
    <name evidence="19" type="ORF">GCM10011354_01170</name>
</gene>
<dbReference type="RefSeq" id="WP_130648167.1">
    <property type="nucleotide sequence ID" value="NZ_BMHA01000001.1"/>
</dbReference>
<dbReference type="SUPFAM" id="SSF47384">
    <property type="entry name" value="Homodimeric domain of signal transducing histidine kinase"/>
    <property type="match status" value="1"/>
</dbReference>
<evidence type="ECO:0000256" key="15">
    <source>
        <dbReference type="SAM" id="Phobius"/>
    </source>
</evidence>
<evidence type="ECO:0000259" key="16">
    <source>
        <dbReference type="PROSITE" id="PS50109"/>
    </source>
</evidence>
<dbReference type="Pfam" id="PF00512">
    <property type="entry name" value="HisKA"/>
    <property type="match status" value="1"/>
</dbReference>
<feature type="transmembrane region" description="Helical" evidence="15">
    <location>
        <begin position="35"/>
        <end position="53"/>
    </location>
</feature>
<dbReference type="InterPro" id="IPR003661">
    <property type="entry name" value="HisK_dim/P_dom"/>
</dbReference>
<dbReference type="GO" id="GO:0006355">
    <property type="term" value="P:regulation of DNA-templated transcription"/>
    <property type="evidence" value="ECO:0007669"/>
    <property type="project" value="InterPro"/>
</dbReference>
<evidence type="ECO:0000256" key="13">
    <source>
        <dbReference type="ARBA" id="ARBA00023136"/>
    </source>
</evidence>
<dbReference type="InterPro" id="IPR005467">
    <property type="entry name" value="His_kinase_dom"/>
</dbReference>
<keyword evidence="5" id="KW-0597">Phosphoprotein</keyword>
<dbReference type="InterPro" id="IPR004358">
    <property type="entry name" value="Sig_transdc_His_kin-like_C"/>
</dbReference>
<evidence type="ECO:0000256" key="4">
    <source>
        <dbReference type="ARBA" id="ARBA00012438"/>
    </source>
</evidence>
<dbReference type="PRINTS" id="PR00344">
    <property type="entry name" value="BCTRLSENSOR"/>
</dbReference>
<dbReference type="CDD" id="cd00082">
    <property type="entry name" value="HisKA"/>
    <property type="match status" value="1"/>
</dbReference>
<dbReference type="PANTHER" id="PTHR42878:SF7">
    <property type="entry name" value="SENSOR HISTIDINE KINASE GLRK"/>
    <property type="match status" value="1"/>
</dbReference>
<dbReference type="InterPro" id="IPR036097">
    <property type="entry name" value="HisK_dim/P_sf"/>
</dbReference>
<dbReference type="GO" id="GO:0007234">
    <property type="term" value="P:osmosensory signaling via phosphorelay pathway"/>
    <property type="evidence" value="ECO:0007669"/>
    <property type="project" value="TreeGrafter"/>
</dbReference>
<feature type="transmembrane region" description="Helical" evidence="15">
    <location>
        <begin position="202"/>
        <end position="221"/>
    </location>
</feature>
<evidence type="ECO:0000256" key="10">
    <source>
        <dbReference type="ARBA" id="ARBA00022840"/>
    </source>
</evidence>
<evidence type="ECO:0000313" key="20">
    <source>
        <dbReference type="Proteomes" id="UP000650511"/>
    </source>
</evidence>
<dbReference type="EMBL" id="BMHA01000001">
    <property type="protein sequence ID" value="GGI02676.1"/>
    <property type="molecule type" value="Genomic_DNA"/>
</dbReference>
<dbReference type="FunFam" id="1.10.287.130:FF:000001">
    <property type="entry name" value="Two-component sensor histidine kinase"/>
    <property type="match status" value="1"/>
</dbReference>
<dbReference type="EC" id="2.7.13.3" evidence="4"/>
<feature type="domain" description="Histidine kinase" evidence="16">
    <location>
        <begin position="368"/>
        <end position="588"/>
    </location>
</feature>
<dbReference type="InterPro" id="IPR000014">
    <property type="entry name" value="PAS"/>
</dbReference>
<keyword evidence="13 15" id="KW-0472">Membrane</keyword>
<evidence type="ECO:0000256" key="1">
    <source>
        <dbReference type="ARBA" id="ARBA00000085"/>
    </source>
</evidence>
<dbReference type="Pfam" id="PF02518">
    <property type="entry name" value="HATPase_c"/>
    <property type="match status" value="1"/>
</dbReference>
<dbReference type="NCBIfam" id="TIGR00229">
    <property type="entry name" value="sensory_box"/>
    <property type="match status" value="1"/>
</dbReference>
<proteinExistence type="predicted"/>
<keyword evidence="20" id="KW-1185">Reference proteome</keyword>
<dbReference type="InterPro" id="IPR036890">
    <property type="entry name" value="HATPase_C_sf"/>
</dbReference>
<reference evidence="19" key="1">
    <citation type="journal article" date="2014" name="Int. J. Syst. Evol. Microbiol.">
        <title>Complete genome sequence of Corynebacterium casei LMG S-19264T (=DSM 44701T), isolated from a smear-ripened cheese.</title>
        <authorList>
            <consortium name="US DOE Joint Genome Institute (JGI-PGF)"/>
            <person name="Walter F."/>
            <person name="Albersmeier A."/>
            <person name="Kalinowski J."/>
            <person name="Ruckert C."/>
        </authorList>
    </citation>
    <scope>NUCLEOTIDE SEQUENCE</scope>
    <source>
        <strain evidence="19">CGMCC 1.14988</strain>
    </source>
</reference>
<dbReference type="CDD" id="cd00075">
    <property type="entry name" value="HATPase"/>
    <property type="match status" value="1"/>
</dbReference>
<dbReference type="CDD" id="cd00130">
    <property type="entry name" value="PAS"/>
    <property type="match status" value="1"/>
</dbReference>
<comment type="caution">
    <text evidence="19">The sequence shown here is derived from an EMBL/GenBank/DDBJ whole genome shotgun (WGS) entry which is preliminary data.</text>
</comment>
<dbReference type="GO" id="GO:0005524">
    <property type="term" value="F:ATP binding"/>
    <property type="evidence" value="ECO:0007669"/>
    <property type="project" value="UniProtKB-KW"/>
</dbReference>
<dbReference type="GO" id="GO:0030295">
    <property type="term" value="F:protein kinase activator activity"/>
    <property type="evidence" value="ECO:0007669"/>
    <property type="project" value="TreeGrafter"/>
</dbReference>
<dbReference type="SMART" id="SM00388">
    <property type="entry name" value="HisKA"/>
    <property type="match status" value="1"/>
</dbReference>
<keyword evidence="7 15" id="KW-0812">Transmembrane</keyword>
<dbReference type="InterPro" id="IPR013767">
    <property type="entry name" value="PAS_fold"/>
</dbReference>
<dbReference type="PANTHER" id="PTHR42878">
    <property type="entry name" value="TWO-COMPONENT HISTIDINE KINASE"/>
    <property type="match status" value="1"/>
</dbReference>
<dbReference type="InterPro" id="IPR035965">
    <property type="entry name" value="PAS-like_dom_sf"/>
</dbReference>
<dbReference type="InterPro" id="IPR000700">
    <property type="entry name" value="PAS-assoc_C"/>
</dbReference>
<dbReference type="SUPFAM" id="SSF55874">
    <property type="entry name" value="ATPase domain of HSP90 chaperone/DNA topoisomerase II/histidine kinase"/>
    <property type="match status" value="1"/>
</dbReference>
<evidence type="ECO:0000256" key="2">
    <source>
        <dbReference type="ARBA" id="ARBA00004141"/>
    </source>
</evidence>
<keyword evidence="12" id="KW-0902">Two-component regulatory system</keyword>
<dbReference type="Gene3D" id="3.30.565.10">
    <property type="entry name" value="Histidine kinase-like ATPase, C-terminal domain"/>
    <property type="match status" value="1"/>
</dbReference>
<feature type="domain" description="PAS" evidence="17">
    <location>
        <begin position="234"/>
        <end position="309"/>
    </location>
</feature>
<dbReference type="Gene3D" id="1.10.287.130">
    <property type="match status" value="1"/>
</dbReference>
<dbReference type="PROSITE" id="PS50113">
    <property type="entry name" value="PAC"/>
    <property type="match status" value="1"/>
</dbReference>
<evidence type="ECO:0000259" key="17">
    <source>
        <dbReference type="PROSITE" id="PS50112"/>
    </source>
</evidence>
<feature type="transmembrane region" description="Helical" evidence="15">
    <location>
        <begin position="112"/>
        <end position="130"/>
    </location>
</feature>
<dbReference type="InterPro" id="IPR003594">
    <property type="entry name" value="HATPase_dom"/>
</dbReference>
<dbReference type="GO" id="GO:0000155">
    <property type="term" value="F:phosphorelay sensor kinase activity"/>
    <property type="evidence" value="ECO:0007669"/>
    <property type="project" value="InterPro"/>
</dbReference>